<feature type="compositionally biased region" description="Polar residues" evidence="1">
    <location>
        <begin position="239"/>
        <end position="248"/>
    </location>
</feature>
<dbReference type="Pfam" id="PF06835">
    <property type="entry name" value="LptC"/>
    <property type="match status" value="1"/>
</dbReference>
<evidence type="ECO:0000256" key="2">
    <source>
        <dbReference type="SAM" id="Phobius"/>
    </source>
</evidence>
<evidence type="ECO:0000313" key="3">
    <source>
        <dbReference type="EMBL" id="PKR88455.1"/>
    </source>
</evidence>
<keyword evidence="4" id="KW-1185">Reference proteome</keyword>
<dbReference type="Proteomes" id="UP000233491">
    <property type="component" value="Unassembled WGS sequence"/>
</dbReference>
<keyword evidence="2" id="KW-0812">Transmembrane</keyword>
<name>A0A1I4SQB3_9HYPH</name>
<keyword evidence="2" id="KW-1133">Transmembrane helix</keyword>
<feature type="region of interest" description="Disordered" evidence="1">
    <location>
        <begin position="211"/>
        <end position="248"/>
    </location>
</feature>
<dbReference type="EMBL" id="PJNW01000011">
    <property type="protein sequence ID" value="PKR88455.1"/>
    <property type="molecule type" value="Genomic_DNA"/>
</dbReference>
<evidence type="ECO:0000256" key="1">
    <source>
        <dbReference type="SAM" id="MobiDB-lite"/>
    </source>
</evidence>
<comment type="caution">
    <text evidence="3">The sequence shown here is derived from an EMBL/GenBank/DDBJ whole genome shotgun (WGS) entry which is preliminary data.</text>
</comment>
<protein>
    <recommendedName>
        <fullName evidence="5">LPS export ABC transporter periplasmic protein LptC</fullName>
    </recommendedName>
</protein>
<dbReference type="Gene3D" id="2.60.450.10">
    <property type="entry name" value="Lipopolysaccharide (LPS) transport protein A like domain"/>
    <property type="match status" value="1"/>
</dbReference>
<keyword evidence="2" id="KW-0472">Membrane</keyword>
<dbReference type="OrthoDB" id="7873824at2"/>
<accession>A0A1I4SQB3</accession>
<evidence type="ECO:0000313" key="4">
    <source>
        <dbReference type="Proteomes" id="UP000233491"/>
    </source>
</evidence>
<gene>
    <name evidence="3" type="ORF">CXZ10_13670</name>
</gene>
<reference evidence="3 4" key="1">
    <citation type="submission" date="2017-12" db="EMBL/GenBank/DDBJ databases">
        <title>Anaerobic carbon monoxide metabolism by Pleomorphomonas carboxyditropha sp. nov., a new mesophilic hydrogenogenic carboxidotroph.</title>
        <authorList>
            <person name="Esquivel-Elizondo S."/>
            <person name="Krajmalnik-Brown R."/>
        </authorList>
    </citation>
    <scope>NUCLEOTIDE SEQUENCE [LARGE SCALE GENOMIC DNA]</scope>
    <source>
        <strain evidence="3 4">R5-392</strain>
    </source>
</reference>
<dbReference type="InterPro" id="IPR010664">
    <property type="entry name" value="LipoPS_assembly_LptC-rel"/>
</dbReference>
<dbReference type="AlphaFoldDB" id="A0A1I4SQB3"/>
<feature type="transmembrane region" description="Helical" evidence="2">
    <location>
        <begin position="43"/>
        <end position="62"/>
    </location>
</feature>
<sequence>MSGIAANRAFDSGGMEPFDGSADRVRLFAMAARESRRVRRLRLMLPALGALLCVIVIVATVVTRISISLSIGDLKITAEGLAMDAPHLSGSDGKGRTYTVSAESAVQDLSDTRIIRLKGIEASVIQVDGSRANLLADSGVYDSAAQTVVLKENIRLKNSDGSGGLLERAAIDLATGSLTSDSPVAFSSRLGEISAEKMGVEKQAGTVTFSGGVRMTVNPGARSGDTGKMPSAQPEPSDRNGSAPISSP</sequence>
<proteinExistence type="predicted"/>
<dbReference type="RefSeq" id="WP_101289909.1">
    <property type="nucleotide sequence ID" value="NZ_FOUQ01000004.1"/>
</dbReference>
<organism evidence="3 4">
    <name type="scientific">Pleomorphomonas diazotrophica</name>
    <dbReference type="NCBI Taxonomy" id="1166257"/>
    <lineage>
        <taxon>Bacteria</taxon>
        <taxon>Pseudomonadati</taxon>
        <taxon>Pseudomonadota</taxon>
        <taxon>Alphaproteobacteria</taxon>
        <taxon>Hyphomicrobiales</taxon>
        <taxon>Pleomorphomonadaceae</taxon>
        <taxon>Pleomorphomonas</taxon>
    </lineage>
</organism>
<evidence type="ECO:0008006" key="5">
    <source>
        <dbReference type="Google" id="ProtNLM"/>
    </source>
</evidence>